<evidence type="ECO:0000313" key="3">
    <source>
        <dbReference type="EMBL" id="PQJ16747.1"/>
    </source>
</evidence>
<reference evidence="4" key="1">
    <citation type="submission" date="2016-11" db="EMBL/GenBank/DDBJ databases">
        <title>Trade-off between light-utilization and light-protection in marine flavobacteria.</title>
        <authorList>
            <person name="Kumagai Y."/>
            <person name="Yoshizawa S."/>
            <person name="Kogure K."/>
        </authorList>
    </citation>
    <scope>NUCLEOTIDE SEQUENCE [LARGE SCALE GENOMIC DNA]</scope>
    <source>
        <strain evidence="4">SG-18</strain>
    </source>
</reference>
<keyword evidence="2" id="KW-0378">Hydrolase</keyword>
<dbReference type="SUPFAM" id="SSF56601">
    <property type="entry name" value="beta-lactamase/transpeptidase-like"/>
    <property type="match status" value="1"/>
</dbReference>
<dbReference type="GO" id="GO:0006508">
    <property type="term" value="P:proteolysis"/>
    <property type="evidence" value="ECO:0007669"/>
    <property type="project" value="InterPro"/>
</dbReference>
<comment type="caution">
    <text evidence="3">The sequence shown here is derived from an EMBL/GenBank/DDBJ whole genome shotgun (WGS) entry which is preliminary data.</text>
</comment>
<keyword evidence="4" id="KW-1185">Reference proteome</keyword>
<dbReference type="InterPro" id="IPR000667">
    <property type="entry name" value="Peptidase_S13"/>
</dbReference>
<dbReference type="Pfam" id="PF02113">
    <property type="entry name" value="Peptidase_S13"/>
    <property type="match status" value="1"/>
</dbReference>
<dbReference type="Proteomes" id="UP000239366">
    <property type="component" value="Unassembled WGS sequence"/>
</dbReference>
<comment type="similarity">
    <text evidence="1">Belongs to the peptidase S13 family.</text>
</comment>
<organism evidence="3 4">
    <name type="scientific">Aureicoccus marinus</name>
    <dbReference type="NCBI Taxonomy" id="754435"/>
    <lineage>
        <taxon>Bacteria</taxon>
        <taxon>Pseudomonadati</taxon>
        <taxon>Bacteroidota</taxon>
        <taxon>Flavobacteriia</taxon>
        <taxon>Flavobacteriales</taxon>
        <taxon>Flavobacteriaceae</taxon>
        <taxon>Aureicoccus</taxon>
    </lineage>
</organism>
<sequence length="444" mass="50859">MKISKFLFSSLFLLLLGSSCKSVYRMERDREVRDWLESSAQENGVLEGILILNTAEGDTLLARQAERLFIPASTTKVFTLYTGMKLLPTRLPVLKYRFQEDRIELIPTGDPTQLHPYFKDSTALRFLRKAPPIQIHWELFEENAWGPGWAWEDYPYYFSPDRSAFPLFGNTVEIIEKDSSLQVLPSLMSSRVKRSIKRQPRRERFSNDFSLPSTALRDTLIVPYITSDSLSLALLSNELGLPLYKAPDSIAPSLTDSTALEAPFRVLLGAVSDSLYKYMMAESDNFLAEQIMLMSASTLSDTLSFRRSRDSIIKWHLPFLRDRSRWVDGSGLSRYNLQSPANLVNTLLALKKDFPESRLQNLFPAYSFVQRNSTAWELQKSTKDSAVVFAKSGYVGNNYNLTGFLYTEKGNLLVFALMQNHYLQPTVEIRRRVATLLHQAYLKY</sequence>
<evidence type="ECO:0000313" key="4">
    <source>
        <dbReference type="Proteomes" id="UP000239366"/>
    </source>
</evidence>
<accession>A0A2S7TB68</accession>
<gene>
    <name evidence="3" type="ORF">BST99_02480</name>
</gene>
<evidence type="ECO:0000256" key="1">
    <source>
        <dbReference type="ARBA" id="ARBA00006096"/>
    </source>
</evidence>
<proteinExistence type="inferred from homology"/>
<dbReference type="PROSITE" id="PS51257">
    <property type="entry name" value="PROKAR_LIPOPROTEIN"/>
    <property type="match status" value="1"/>
</dbReference>
<evidence type="ECO:0008006" key="5">
    <source>
        <dbReference type="Google" id="ProtNLM"/>
    </source>
</evidence>
<dbReference type="OrthoDB" id="9802627at2"/>
<dbReference type="GO" id="GO:0004185">
    <property type="term" value="F:serine-type carboxypeptidase activity"/>
    <property type="evidence" value="ECO:0007669"/>
    <property type="project" value="InterPro"/>
</dbReference>
<dbReference type="Gene3D" id="3.40.710.10">
    <property type="entry name" value="DD-peptidase/beta-lactamase superfamily"/>
    <property type="match status" value="2"/>
</dbReference>
<name>A0A2S7TB68_9FLAO</name>
<dbReference type="InterPro" id="IPR012338">
    <property type="entry name" value="Beta-lactam/transpept-like"/>
</dbReference>
<dbReference type="EMBL" id="MQVX01000001">
    <property type="protein sequence ID" value="PQJ16747.1"/>
    <property type="molecule type" value="Genomic_DNA"/>
</dbReference>
<dbReference type="PANTHER" id="PTHR30023">
    <property type="entry name" value="D-ALANYL-D-ALANINE CARBOXYPEPTIDASE"/>
    <property type="match status" value="1"/>
</dbReference>
<dbReference type="PANTHER" id="PTHR30023:SF0">
    <property type="entry name" value="PENICILLIN-SENSITIVE CARBOXYPEPTIDASE A"/>
    <property type="match status" value="1"/>
</dbReference>
<dbReference type="PRINTS" id="PR00922">
    <property type="entry name" value="DADACBPTASE3"/>
</dbReference>
<evidence type="ECO:0000256" key="2">
    <source>
        <dbReference type="ARBA" id="ARBA00022801"/>
    </source>
</evidence>
<dbReference type="GO" id="GO:0000270">
    <property type="term" value="P:peptidoglycan metabolic process"/>
    <property type="evidence" value="ECO:0007669"/>
    <property type="project" value="TreeGrafter"/>
</dbReference>
<dbReference type="AlphaFoldDB" id="A0A2S7TB68"/>
<protein>
    <recommendedName>
        <fullName evidence="5">D-alanyl-D-alanine carboxypeptidase</fullName>
    </recommendedName>
</protein>